<dbReference type="Gene3D" id="3.40.50.10490">
    <property type="entry name" value="Glucose-6-phosphate isomerase like protein, domain 1"/>
    <property type="match status" value="1"/>
</dbReference>
<dbReference type="PRINTS" id="PR00395">
    <property type="entry name" value="RIBOSOMALS2"/>
</dbReference>
<proteinExistence type="inferred from homology"/>
<reference evidence="9" key="1">
    <citation type="journal article" date="2019" name="Int. J. Syst. Evol. Microbiol.">
        <title>The Global Catalogue of Microorganisms (GCM) 10K type strain sequencing project: providing services to taxonomists for standard genome sequencing and annotation.</title>
        <authorList>
            <consortium name="The Broad Institute Genomics Platform"/>
            <consortium name="The Broad Institute Genome Sequencing Center for Infectious Disease"/>
            <person name="Wu L."/>
            <person name="Ma J."/>
        </authorList>
    </citation>
    <scope>NUCLEOTIDE SEQUENCE [LARGE SCALE GENOMIC DNA]</scope>
    <source>
        <strain evidence="9">JCM 18459</strain>
    </source>
</reference>
<evidence type="ECO:0000256" key="6">
    <source>
        <dbReference type="SAM" id="Coils"/>
    </source>
</evidence>
<dbReference type="Pfam" id="PF00318">
    <property type="entry name" value="Ribosomal_S2"/>
    <property type="match status" value="1"/>
</dbReference>
<dbReference type="Proteomes" id="UP001500221">
    <property type="component" value="Unassembled WGS sequence"/>
</dbReference>
<dbReference type="Gene3D" id="1.10.287.610">
    <property type="entry name" value="Helix hairpin bin"/>
    <property type="match status" value="1"/>
</dbReference>
<comment type="caution">
    <text evidence="8">The sequence shown here is derived from an EMBL/GenBank/DDBJ whole genome shotgun (WGS) entry which is preliminary data.</text>
</comment>
<evidence type="ECO:0000313" key="9">
    <source>
        <dbReference type="Proteomes" id="UP001500221"/>
    </source>
</evidence>
<feature type="compositionally biased region" description="Acidic residues" evidence="7">
    <location>
        <begin position="331"/>
        <end position="345"/>
    </location>
</feature>
<evidence type="ECO:0000256" key="1">
    <source>
        <dbReference type="ARBA" id="ARBA00006242"/>
    </source>
</evidence>
<accession>A0ABP9PV45</accession>
<feature type="compositionally biased region" description="Low complexity" evidence="7">
    <location>
        <begin position="257"/>
        <end position="330"/>
    </location>
</feature>
<evidence type="ECO:0000256" key="7">
    <source>
        <dbReference type="SAM" id="MobiDB-lite"/>
    </source>
</evidence>
<dbReference type="SUPFAM" id="SSF52313">
    <property type="entry name" value="Ribosomal protein S2"/>
    <property type="match status" value="1"/>
</dbReference>
<keyword evidence="9" id="KW-1185">Reference proteome</keyword>
<dbReference type="PANTHER" id="PTHR12534:SF0">
    <property type="entry name" value="SMALL RIBOSOMAL SUBUNIT PROTEIN US2M"/>
    <property type="match status" value="1"/>
</dbReference>
<organism evidence="8 9">
    <name type="scientific">Nocardioides marinquilinus</name>
    <dbReference type="NCBI Taxonomy" id="1210400"/>
    <lineage>
        <taxon>Bacteria</taxon>
        <taxon>Bacillati</taxon>
        <taxon>Actinomycetota</taxon>
        <taxon>Actinomycetes</taxon>
        <taxon>Propionibacteriales</taxon>
        <taxon>Nocardioidaceae</taxon>
        <taxon>Nocardioides</taxon>
    </lineage>
</organism>
<dbReference type="CDD" id="cd01425">
    <property type="entry name" value="RPS2"/>
    <property type="match status" value="1"/>
</dbReference>
<dbReference type="InterPro" id="IPR023591">
    <property type="entry name" value="Ribosomal_uS2_flav_dom_sf"/>
</dbReference>
<gene>
    <name evidence="5" type="primary">rpsB</name>
    <name evidence="8" type="ORF">GCM10023340_33540</name>
</gene>
<evidence type="ECO:0000256" key="2">
    <source>
        <dbReference type="ARBA" id="ARBA00022980"/>
    </source>
</evidence>
<keyword evidence="3 5" id="KW-0687">Ribonucleoprotein</keyword>
<evidence type="ECO:0000256" key="3">
    <source>
        <dbReference type="ARBA" id="ARBA00023274"/>
    </source>
</evidence>
<dbReference type="NCBIfam" id="TIGR01011">
    <property type="entry name" value="rpsB_bact"/>
    <property type="match status" value="1"/>
</dbReference>
<feature type="coiled-coil region" evidence="6">
    <location>
        <begin position="128"/>
        <end position="155"/>
    </location>
</feature>
<keyword evidence="2 5" id="KW-0689">Ribosomal protein</keyword>
<name>A0ABP9PV45_9ACTN</name>
<feature type="compositionally biased region" description="Low complexity" evidence="7">
    <location>
        <begin position="346"/>
        <end position="365"/>
    </location>
</feature>
<dbReference type="PROSITE" id="PS00962">
    <property type="entry name" value="RIBOSOMAL_S2_1"/>
    <property type="match status" value="1"/>
</dbReference>
<comment type="similarity">
    <text evidence="1 5">Belongs to the universal ribosomal protein uS2 family.</text>
</comment>
<evidence type="ECO:0000313" key="8">
    <source>
        <dbReference type="EMBL" id="GAA5152735.1"/>
    </source>
</evidence>
<evidence type="ECO:0000256" key="5">
    <source>
        <dbReference type="HAMAP-Rule" id="MF_00291"/>
    </source>
</evidence>
<dbReference type="InterPro" id="IPR018130">
    <property type="entry name" value="Ribosomal_uS2_CS"/>
</dbReference>
<feature type="region of interest" description="Disordered" evidence="7">
    <location>
        <begin position="257"/>
        <end position="365"/>
    </location>
</feature>
<dbReference type="EMBL" id="BAABKG010000004">
    <property type="protein sequence ID" value="GAA5152735.1"/>
    <property type="molecule type" value="Genomic_DNA"/>
</dbReference>
<sequence>MAVVTMRQLLESGVHFGHQTRRWNPKMKRFIMTERNGIYIIDLQQSLAYIDRSFAFIKETVAKGGTVMFVGTKKQAQEAIAEQATRVGMPFVNQRWLGGMLTNFQTVNQRITRLKELDELDFDNVAGSGRTKKELLQMKRERDKLEKTLGGIREMSRTPSAVWIVDTKKEHLAVEEARKLRIPIIGILDTNCDPDEVDFPIPGNDDAIRAVGLLTRVVADAVAEGLIARSGARTGTDAGAQEPLAEWERELLGGDAEQAAAAATAAPAEGTETTDAPASESTGASSEGAAAAEAAESAQPAEAPAADAATEAPAADAATEAPAADAATEAPAEDAATEAPAEDAAAEAPAEATDAEQPAEATTES</sequence>
<protein>
    <recommendedName>
        <fullName evidence="4 5">Small ribosomal subunit protein uS2</fullName>
    </recommendedName>
</protein>
<keyword evidence="6" id="KW-0175">Coiled coil</keyword>
<dbReference type="InterPro" id="IPR005706">
    <property type="entry name" value="Ribosomal_uS2_bac/mit/plastid"/>
</dbReference>
<dbReference type="PANTHER" id="PTHR12534">
    <property type="entry name" value="30S RIBOSOMAL PROTEIN S2 PROKARYOTIC AND ORGANELLAR"/>
    <property type="match status" value="1"/>
</dbReference>
<evidence type="ECO:0000256" key="4">
    <source>
        <dbReference type="ARBA" id="ARBA00035256"/>
    </source>
</evidence>
<dbReference type="HAMAP" id="MF_00291_B">
    <property type="entry name" value="Ribosomal_uS2_B"/>
    <property type="match status" value="1"/>
</dbReference>
<dbReference type="InterPro" id="IPR001865">
    <property type="entry name" value="Ribosomal_uS2"/>
</dbReference>
<dbReference type="RefSeq" id="WP_345461140.1">
    <property type="nucleotide sequence ID" value="NZ_BAABKG010000004.1"/>
</dbReference>